<evidence type="ECO:0000256" key="1">
    <source>
        <dbReference type="ARBA" id="ARBA00004651"/>
    </source>
</evidence>
<evidence type="ECO:0000256" key="7">
    <source>
        <dbReference type="SAM" id="Phobius"/>
    </source>
</evidence>
<reference evidence="8 9" key="1">
    <citation type="submission" date="2016-09" db="EMBL/GenBank/DDBJ databases">
        <title>Acidihalobacter prosperus V6 (DSM14174).</title>
        <authorList>
            <person name="Khaleque H.N."/>
            <person name="Ramsay J.P."/>
            <person name="Murphy R.J.T."/>
            <person name="Kaksonen A.H."/>
            <person name="Boxall N.J."/>
            <person name="Watkin E.L.J."/>
        </authorList>
    </citation>
    <scope>NUCLEOTIDE SEQUENCE [LARGE SCALE GENOMIC DNA]</scope>
    <source>
        <strain evidence="8 9">V6</strain>
    </source>
</reference>
<dbReference type="InterPro" id="IPR051907">
    <property type="entry name" value="DoxX-like_oxidoreductase"/>
</dbReference>
<keyword evidence="4 7" id="KW-0812">Transmembrane</keyword>
<keyword evidence="3" id="KW-1003">Cell membrane</keyword>
<dbReference type="EMBL" id="CP017448">
    <property type="protein sequence ID" value="AOV17807.1"/>
    <property type="molecule type" value="Genomic_DNA"/>
</dbReference>
<keyword evidence="5 7" id="KW-1133">Transmembrane helix</keyword>
<protein>
    <submittedName>
        <fullName evidence="8">DoxX family protein</fullName>
    </submittedName>
</protein>
<dbReference type="RefSeq" id="WP_070073343.1">
    <property type="nucleotide sequence ID" value="NZ_CP017448.1"/>
</dbReference>
<evidence type="ECO:0000256" key="5">
    <source>
        <dbReference type="ARBA" id="ARBA00022989"/>
    </source>
</evidence>
<organism evidence="8 9">
    <name type="scientific">Acidihalobacter aeolianus</name>
    <dbReference type="NCBI Taxonomy" id="2792603"/>
    <lineage>
        <taxon>Bacteria</taxon>
        <taxon>Pseudomonadati</taxon>
        <taxon>Pseudomonadota</taxon>
        <taxon>Gammaproteobacteria</taxon>
        <taxon>Chromatiales</taxon>
        <taxon>Ectothiorhodospiraceae</taxon>
        <taxon>Acidihalobacter</taxon>
    </lineage>
</organism>
<evidence type="ECO:0000313" key="9">
    <source>
        <dbReference type="Proteomes" id="UP000095342"/>
    </source>
</evidence>
<proteinExistence type="inferred from homology"/>
<evidence type="ECO:0000256" key="6">
    <source>
        <dbReference type="ARBA" id="ARBA00023136"/>
    </source>
</evidence>
<keyword evidence="9" id="KW-1185">Reference proteome</keyword>
<evidence type="ECO:0000313" key="8">
    <source>
        <dbReference type="EMBL" id="AOV17807.1"/>
    </source>
</evidence>
<accession>A0A1D8KA44</accession>
<dbReference type="GO" id="GO:0005886">
    <property type="term" value="C:plasma membrane"/>
    <property type="evidence" value="ECO:0007669"/>
    <property type="project" value="UniProtKB-SubCell"/>
</dbReference>
<dbReference type="InterPro" id="IPR032808">
    <property type="entry name" value="DoxX"/>
</dbReference>
<feature type="transmembrane region" description="Helical" evidence="7">
    <location>
        <begin position="69"/>
        <end position="89"/>
    </location>
</feature>
<dbReference type="Proteomes" id="UP000095342">
    <property type="component" value="Chromosome"/>
</dbReference>
<feature type="transmembrane region" description="Helical" evidence="7">
    <location>
        <begin position="101"/>
        <end position="120"/>
    </location>
</feature>
<dbReference type="PANTHER" id="PTHR33452:SF1">
    <property type="entry name" value="INNER MEMBRANE PROTEIN YPHA-RELATED"/>
    <property type="match status" value="1"/>
</dbReference>
<sequence length="127" mass="13331">MPRNIAMLAGRILLAQIFVIAGIDKILAYHGTAQYMAAFGVPPIPLPLVILLEVGGGAALVLGWQTRWVALALSAFSIVTAIIFHHDIANGMQKILLMGDLSFAGGLLVVGVVGAGRISLDGMARRD</sequence>
<comment type="similarity">
    <text evidence="2">Belongs to the DoxX family.</text>
</comment>
<gene>
    <name evidence="8" type="ORF">BJI67_12785</name>
</gene>
<evidence type="ECO:0000256" key="2">
    <source>
        <dbReference type="ARBA" id="ARBA00006679"/>
    </source>
</evidence>
<dbReference type="AlphaFoldDB" id="A0A1D8KA44"/>
<dbReference type="PANTHER" id="PTHR33452">
    <property type="entry name" value="OXIDOREDUCTASE CATD-RELATED"/>
    <property type="match status" value="1"/>
</dbReference>
<feature type="transmembrane region" description="Helical" evidence="7">
    <location>
        <begin position="44"/>
        <end position="62"/>
    </location>
</feature>
<evidence type="ECO:0000256" key="3">
    <source>
        <dbReference type="ARBA" id="ARBA00022475"/>
    </source>
</evidence>
<comment type="subcellular location">
    <subcellularLocation>
        <location evidence="1">Cell membrane</location>
        <topology evidence="1">Multi-pass membrane protein</topology>
    </subcellularLocation>
</comment>
<dbReference type="Pfam" id="PF07681">
    <property type="entry name" value="DoxX"/>
    <property type="match status" value="1"/>
</dbReference>
<keyword evidence="6 7" id="KW-0472">Membrane</keyword>
<evidence type="ECO:0000256" key="4">
    <source>
        <dbReference type="ARBA" id="ARBA00022692"/>
    </source>
</evidence>
<dbReference type="KEGG" id="aaeo:BJI67_12785"/>
<name>A0A1D8KA44_9GAMM</name>